<name>X6LTQ5_RETFI</name>
<evidence type="ECO:0000313" key="2">
    <source>
        <dbReference type="Proteomes" id="UP000023152"/>
    </source>
</evidence>
<dbReference type="AlphaFoldDB" id="X6LTQ5"/>
<keyword evidence="2" id="KW-1185">Reference proteome</keyword>
<accession>X6LTQ5</accession>
<gene>
    <name evidence="1" type="ORF">RFI_32641</name>
</gene>
<evidence type="ECO:0000313" key="1">
    <source>
        <dbReference type="EMBL" id="ETO04756.1"/>
    </source>
</evidence>
<dbReference type="Proteomes" id="UP000023152">
    <property type="component" value="Unassembled WGS sequence"/>
</dbReference>
<dbReference type="EMBL" id="ASPP01028974">
    <property type="protein sequence ID" value="ETO04756.1"/>
    <property type="molecule type" value="Genomic_DNA"/>
</dbReference>
<comment type="caution">
    <text evidence="1">The sequence shown here is derived from an EMBL/GenBank/DDBJ whole genome shotgun (WGS) entry which is preliminary data.</text>
</comment>
<proteinExistence type="predicted"/>
<protein>
    <submittedName>
        <fullName evidence="1">Uncharacterized protein</fullName>
    </submittedName>
</protein>
<organism evidence="1 2">
    <name type="scientific">Reticulomyxa filosa</name>
    <dbReference type="NCBI Taxonomy" id="46433"/>
    <lineage>
        <taxon>Eukaryota</taxon>
        <taxon>Sar</taxon>
        <taxon>Rhizaria</taxon>
        <taxon>Retaria</taxon>
        <taxon>Foraminifera</taxon>
        <taxon>Monothalamids</taxon>
        <taxon>Reticulomyxidae</taxon>
        <taxon>Reticulomyxa</taxon>
    </lineage>
</organism>
<reference evidence="1 2" key="1">
    <citation type="journal article" date="2013" name="Curr. Biol.">
        <title>The Genome of the Foraminiferan Reticulomyxa filosa.</title>
        <authorList>
            <person name="Glockner G."/>
            <person name="Hulsmann N."/>
            <person name="Schleicher M."/>
            <person name="Noegel A.A."/>
            <person name="Eichinger L."/>
            <person name="Gallinger C."/>
            <person name="Pawlowski J."/>
            <person name="Sierra R."/>
            <person name="Euteneuer U."/>
            <person name="Pillet L."/>
            <person name="Moustafa A."/>
            <person name="Platzer M."/>
            <person name="Groth M."/>
            <person name="Szafranski K."/>
            <person name="Schliwa M."/>
        </authorList>
    </citation>
    <scope>NUCLEOTIDE SEQUENCE [LARGE SCALE GENOMIC DNA]</scope>
</reference>
<sequence length="124" mass="14147">MDKDNDETSTIRSFRSPLFSGARISKGVAAVAQSGTEWDRTSFWDRLRCFYIAKYFGDAFSKCFDLCFALTTLDNNNNNNNEYNNNMKQKRYPKAIALFEAIRVAIKKSSRCNIVLCGGIHPRV</sequence>